<evidence type="ECO:0000259" key="2">
    <source>
        <dbReference type="Pfam" id="PF00117"/>
    </source>
</evidence>
<keyword evidence="1" id="KW-0315">Glutamine amidotransferase</keyword>
<dbReference type="Gene3D" id="3.40.50.880">
    <property type="match status" value="1"/>
</dbReference>
<dbReference type="InterPro" id="IPR017926">
    <property type="entry name" value="GATASE"/>
</dbReference>
<reference evidence="3 4" key="1">
    <citation type="journal article" date="2014" name="Environ. Microbiol.">
        <title>The nitrate-ammonifying and nosZ-carrying bacterium Bacillus vireti is a potent source and sink for nitric and nitrous oxide under high nitrate conditions.</title>
        <authorList>
            <person name="Mania D."/>
            <person name="Heylen K."/>
            <person name="van Spanning R.J."/>
            <person name="Frostegard A."/>
        </authorList>
    </citation>
    <scope>NUCLEOTIDE SEQUENCE [LARGE SCALE GENOMIC DNA]</scope>
    <source>
        <strain evidence="3 4">LMG 21834</strain>
    </source>
</reference>
<comment type="caution">
    <text evidence="3">The sequence shown here is derived from an EMBL/GenBank/DDBJ whole genome shotgun (WGS) entry which is preliminary data.</text>
</comment>
<dbReference type="GO" id="GO:0000162">
    <property type="term" value="P:L-tryptophan biosynthetic process"/>
    <property type="evidence" value="ECO:0007669"/>
    <property type="project" value="TreeGrafter"/>
</dbReference>
<name>A0AB94ILG7_9BACI</name>
<dbReference type="FunFam" id="3.40.50.880:FF:000003">
    <property type="entry name" value="Anthranilate synthase component II"/>
    <property type="match status" value="1"/>
</dbReference>
<dbReference type="NCBIfam" id="TIGR00566">
    <property type="entry name" value="trpG_papA"/>
    <property type="match status" value="1"/>
</dbReference>
<dbReference type="PRINTS" id="PR00097">
    <property type="entry name" value="ANTSNTHASEII"/>
</dbReference>
<dbReference type="InterPro" id="IPR050472">
    <property type="entry name" value="Anth_synth/Amidotransfase"/>
</dbReference>
<sequence length="203" mass="22935">MILLIDNFDSFTFNLYQYLGELGEKVVVYRNNQITMDDIKNLNPRAIILSPGPGKPEDAGICIELIRTFYRKFPILGICLGHQAIGAAFGSEIRSAQNIKHGKTSFILHKDSKLFDDLISPLEVMRYHSLAIEKSTMPVELECIAHSIDDQEVMAIQHNQYPIFGLQFHPESIGTPSGKQILKNFLQAIERKEADEELFTPVS</sequence>
<protein>
    <submittedName>
        <fullName evidence="3">Anthranilate synthase component II</fullName>
        <ecNumber evidence="3">4.1.3.27</ecNumber>
    </submittedName>
</protein>
<accession>A0AB94ILG7</accession>
<dbReference type="GO" id="GO:0005829">
    <property type="term" value="C:cytosol"/>
    <property type="evidence" value="ECO:0007669"/>
    <property type="project" value="TreeGrafter"/>
</dbReference>
<gene>
    <name evidence="3" type="ORF">BAVI_15521</name>
</gene>
<dbReference type="EMBL" id="ALAN01000084">
    <property type="protein sequence ID" value="ETI67911.1"/>
    <property type="molecule type" value="Genomic_DNA"/>
</dbReference>
<evidence type="ECO:0000313" key="4">
    <source>
        <dbReference type="Proteomes" id="UP000018877"/>
    </source>
</evidence>
<evidence type="ECO:0000313" key="3">
    <source>
        <dbReference type="EMBL" id="ETI67911.1"/>
    </source>
</evidence>
<feature type="domain" description="Glutamine amidotransferase" evidence="2">
    <location>
        <begin position="3"/>
        <end position="186"/>
    </location>
</feature>
<dbReference type="PRINTS" id="PR00096">
    <property type="entry name" value="GATASE"/>
</dbReference>
<dbReference type="AlphaFoldDB" id="A0AB94ILG7"/>
<dbReference type="GO" id="GO:0004049">
    <property type="term" value="F:anthranilate synthase activity"/>
    <property type="evidence" value="ECO:0007669"/>
    <property type="project" value="UniProtKB-EC"/>
</dbReference>
<dbReference type="CDD" id="cd01743">
    <property type="entry name" value="GATase1_Anthranilate_Synthase"/>
    <property type="match status" value="1"/>
</dbReference>
<dbReference type="EC" id="4.1.3.27" evidence="3"/>
<dbReference type="Pfam" id="PF00117">
    <property type="entry name" value="GATase"/>
    <property type="match status" value="1"/>
</dbReference>
<dbReference type="Proteomes" id="UP000018877">
    <property type="component" value="Unassembled WGS sequence"/>
</dbReference>
<dbReference type="InterPro" id="IPR006221">
    <property type="entry name" value="TrpG/PapA_dom"/>
</dbReference>
<evidence type="ECO:0000256" key="1">
    <source>
        <dbReference type="ARBA" id="ARBA00022962"/>
    </source>
</evidence>
<dbReference type="PRINTS" id="PR00099">
    <property type="entry name" value="CPSGATASE"/>
</dbReference>
<dbReference type="InterPro" id="IPR029062">
    <property type="entry name" value="Class_I_gatase-like"/>
</dbReference>
<keyword evidence="3" id="KW-0456">Lyase</keyword>
<dbReference type="RefSeq" id="WP_024029286.1">
    <property type="nucleotide sequence ID" value="NZ_ALAN01000084.1"/>
</dbReference>
<dbReference type="PANTHER" id="PTHR43418:SF8">
    <property type="entry name" value="SYNTHASE COMPONENT II, PUTATIVE-RELATED"/>
    <property type="match status" value="1"/>
</dbReference>
<dbReference type="SUPFAM" id="SSF52317">
    <property type="entry name" value="Class I glutamine amidotransferase-like"/>
    <property type="match status" value="1"/>
</dbReference>
<keyword evidence="4" id="KW-1185">Reference proteome</keyword>
<dbReference type="PANTHER" id="PTHR43418">
    <property type="entry name" value="MULTIFUNCTIONAL TRYPTOPHAN BIOSYNTHESIS PROTEIN-RELATED"/>
    <property type="match status" value="1"/>
</dbReference>
<proteinExistence type="predicted"/>
<dbReference type="PROSITE" id="PS51273">
    <property type="entry name" value="GATASE_TYPE_1"/>
    <property type="match status" value="1"/>
</dbReference>
<organism evidence="3 4">
    <name type="scientific">Neobacillus vireti LMG 21834</name>
    <dbReference type="NCBI Taxonomy" id="1131730"/>
    <lineage>
        <taxon>Bacteria</taxon>
        <taxon>Bacillati</taxon>
        <taxon>Bacillota</taxon>
        <taxon>Bacilli</taxon>
        <taxon>Bacillales</taxon>
        <taxon>Bacillaceae</taxon>
        <taxon>Neobacillus</taxon>
    </lineage>
</organism>